<proteinExistence type="predicted"/>
<protein>
    <recommendedName>
        <fullName evidence="3">WSC domain-containing protein</fullName>
    </recommendedName>
</protein>
<keyword evidence="2" id="KW-0472">Membrane</keyword>
<evidence type="ECO:0000256" key="1">
    <source>
        <dbReference type="ARBA" id="ARBA00022737"/>
    </source>
</evidence>
<evidence type="ECO:0000313" key="5">
    <source>
        <dbReference type="Proteomes" id="UP000507470"/>
    </source>
</evidence>
<dbReference type="PANTHER" id="PTHR45964">
    <property type="entry name" value="WSCD FAMILY MEMBER CG9164"/>
    <property type="match status" value="1"/>
</dbReference>
<dbReference type="Proteomes" id="UP000507470">
    <property type="component" value="Unassembled WGS sequence"/>
</dbReference>
<evidence type="ECO:0000313" key="4">
    <source>
        <dbReference type="EMBL" id="CAC5420924.1"/>
    </source>
</evidence>
<dbReference type="PROSITE" id="PS51212">
    <property type="entry name" value="WSC"/>
    <property type="match status" value="1"/>
</dbReference>
<name>A0A6J8EJY4_MYTCO</name>
<dbReference type="InterPro" id="IPR051589">
    <property type="entry name" value="Sialate-O-sulfotransferase"/>
</dbReference>
<sequence>MENNRCLLYCKDQGYKYTRTENGDECYCGDDPYLYGPENLEDKFIMNYDCNKECIGNSKQICGGGWRLSVYETANDNILAKPIFAVETTFLRRLSASSFNLNDFNKNEFKFWEGLVLTVVGSSVPKGLSNEDRKLGLKLFRKKALIFFLSANLPCVVALVGFYAFSMYTLSCLCSKSTFSIVMGVMLVLPPPYSNIS</sequence>
<gene>
    <name evidence="4" type="ORF">MCOR_53102</name>
</gene>
<organism evidence="4 5">
    <name type="scientific">Mytilus coruscus</name>
    <name type="common">Sea mussel</name>
    <dbReference type="NCBI Taxonomy" id="42192"/>
    <lineage>
        <taxon>Eukaryota</taxon>
        <taxon>Metazoa</taxon>
        <taxon>Spiralia</taxon>
        <taxon>Lophotrochozoa</taxon>
        <taxon>Mollusca</taxon>
        <taxon>Bivalvia</taxon>
        <taxon>Autobranchia</taxon>
        <taxon>Pteriomorphia</taxon>
        <taxon>Mytilida</taxon>
        <taxon>Mytiloidea</taxon>
        <taxon>Mytilidae</taxon>
        <taxon>Mytilinae</taxon>
        <taxon>Mytilus</taxon>
    </lineage>
</organism>
<evidence type="ECO:0000259" key="3">
    <source>
        <dbReference type="PROSITE" id="PS51212"/>
    </source>
</evidence>
<dbReference type="EMBL" id="CACVKT020009196">
    <property type="protein sequence ID" value="CAC5420924.1"/>
    <property type="molecule type" value="Genomic_DNA"/>
</dbReference>
<keyword evidence="2" id="KW-0812">Transmembrane</keyword>
<dbReference type="InterPro" id="IPR002889">
    <property type="entry name" value="WSC_carb-bd"/>
</dbReference>
<feature type="transmembrane region" description="Helical" evidence="2">
    <location>
        <begin position="144"/>
        <end position="165"/>
    </location>
</feature>
<keyword evidence="1" id="KW-0677">Repeat</keyword>
<dbReference type="AlphaFoldDB" id="A0A6J8EJY4"/>
<keyword evidence="2" id="KW-1133">Transmembrane helix</keyword>
<dbReference type="Pfam" id="PF01822">
    <property type="entry name" value="WSC"/>
    <property type="match status" value="1"/>
</dbReference>
<dbReference type="OrthoDB" id="6108310at2759"/>
<keyword evidence="5" id="KW-1185">Reference proteome</keyword>
<dbReference type="PANTHER" id="PTHR45964:SF5">
    <property type="entry name" value="WSCD FAMILY MEMBER CG9164"/>
    <property type="match status" value="1"/>
</dbReference>
<feature type="domain" description="WSC" evidence="3">
    <location>
        <begin position="1"/>
        <end position="74"/>
    </location>
</feature>
<evidence type="ECO:0000256" key="2">
    <source>
        <dbReference type="SAM" id="Phobius"/>
    </source>
</evidence>
<accession>A0A6J8EJY4</accession>
<reference evidence="4 5" key="1">
    <citation type="submission" date="2020-06" db="EMBL/GenBank/DDBJ databases">
        <authorList>
            <person name="Li R."/>
            <person name="Bekaert M."/>
        </authorList>
    </citation>
    <scope>NUCLEOTIDE SEQUENCE [LARGE SCALE GENOMIC DNA]</scope>
    <source>
        <strain evidence="5">wild</strain>
    </source>
</reference>